<dbReference type="Gene3D" id="3.40.50.720">
    <property type="entry name" value="NAD(P)-binding Rossmann-like Domain"/>
    <property type="match status" value="1"/>
</dbReference>
<dbReference type="EMBL" id="CP132508">
    <property type="protein sequence ID" value="WPD20065.1"/>
    <property type="molecule type" value="Genomic_DNA"/>
</dbReference>
<evidence type="ECO:0000256" key="4">
    <source>
        <dbReference type="ARBA" id="ARBA00022857"/>
    </source>
</evidence>
<dbReference type="Pfam" id="PF13602">
    <property type="entry name" value="ADH_zinc_N_2"/>
    <property type="match status" value="1"/>
</dbReference>
<keyword evidence="4" id="KW-0521">NADP</keyword>
<dbReference type="InterPro" id="IPR051603">
    <property type="entry name" value="Zinc-ADH_QOR/CCCR"/>
</dbReference>
<organism evidence="7 8">
    <name type="scientific">Thermaerobacter composti</name>
    <dbReference type="NCBI Taxonomy" id="554949"/>
    <lineage>
        <taxon>Bacteria</taxon>
        <taxon>Bacillati</taxon>
        <taxon>Bacillota</taxon>
        <taxon>Clostridia</taxon>
        <taxon>Eubacteriales</taxon>
        <taxon>Clostridiales Family XVII. Incertae Sedis</taxon>
        <taxon>Thermaerobacter</taxon>
    </lineage>
</organism>
<dbReference type="Pfam" id="PF08240">
    <property type="entry name" value="ADH_N"/>
    <property type="match status" value="1"/>
</dbReference>
<evidence type="ECO:0000256" key="5">
    <source>
        <dbReference type="ARBA" id="ARBA00022884"/>
    </source>
</evidence>
<dbReference type="InterPro" id="IPR011032">
    <property type="entry name" value="GroES-like_sf"/>
</dbReference>
<dbReference type="SUPFAM" id="SSF51735">
    <property type="entry name" value="NAD(P)-binding Rossmann-fold domains"/>
    <property type="match status" value="1"/>
</dbReference>
<dbReference type="RefSeq" id="WP_207669859.1">
    <property type="nucleotide sequence ID" value="NZ_CP132508.1"/>
</dbReference>
<dbReference type="PANTHER" id="PTHR44154:SF1">
    <property type="entry name" value="QUINONE OXIDOREDUCTASE"/>
    <property type="match status" value="1"/>
</dbReference>
<comment type="subcellular location">
    <subcellularLocation>
        <location evidence="1">Cytoplasm</location>
    </subcellularLocation>
</comment>
<feature type="domain" description="Enoyl reductase (ER)" evidence="6">
    <location>
        <begin position="11"/>
        <end position="317"/>
    </location>
</feature>
<dbReference type="SMART" id="SM00829">
    <property type="entry name" value="PKS_ER"/>
    <property type="match status" value="1"/>
</dbReference>
<dbReference type="SUPFAM" id="SSF50129">
    <property type="entry name" value="GroES-like"/>
    <property type="match status" value="1"/>
</dbReference>
<comment type="subunit">
    <text evidence="2">Homotetramer.</text>
</comment>
<evidence type="ECO:0000313" key="8">
    <source>
        <dbReference type="Proteomes" id="UP001304683"/>
    </source>
</evidence>
<evidence type="ECO:0000256" key="3">
    <source>
        <dbReference type="ARBA" id="ARBA00022490"/>
    </source>
</evidence>
<proteinExistence type="predicted"/>
<evidence type="ECO:0000259" key="6">
    <source>
        <dbReference type="SMART" id="SM00829"/>
    </source>
</evidence>
<dbReference type="Proteomes" id="UP001304683">
    <property type="component" value="Chromosome"/>
</dbReference>
<dbReference type="Gene3D" id="3.90.180.10">
    <property type="entry name" value="Medium-chain alcohol dehydrogenases, catalytic domain"/>
    <property type="match status" value="1"/>
</dbReference>
<dbReference type="PANTHER" id="PTHR44154">
    <property type="entry name" value="QUINONE OXIDOREDUCTASE"/>
    <property type="match status" value="1"/>
</dbReference>
<gene>
    <name evidence="7" type="ORF">Q5761_05345</name>
</gene>
<dbReference type="InterPro" id="IPR013154">
    <property type="entry name" value="ADH-like_N"/>
</dbReference>
<evidence type="ECO:0000256" key="2">
    <source>
        <dbReference type="ARBA" id="ARBA00011881"/>
    </source>
</evidence>
<keyword evidence="5" id="KW-0694">RNA-binding</keyword>
<dbReference type="InterPro" id="IPR002364">
    <property type="entry name" value="Quin_OxRdtase/zeta-crystal_CS"/>
</dbReference>
<name>A0ABZ0QRE2_9FIRM</name>
<dbReference type="CDD" id="cd08272">
    <property type="entry name" value="MDR6"/>
    <property type="match status" value="1"/>
</dbReference>
<keyword evidence="3" id="KW-0963">Cytoplasm</keyword>
<keyword evidence="8" id="KW-1185">Reference proteome</keyword>
<dbReference type="InterPro" id="IPR020843">
    <property type="entry name" value="ER"/>
</dbReference>
<protein>
    <submittedName>
        <fullName evidence="7">Zinc-dependent alcohol dehydrogenase family protein</fullName>
    </submittedName>
</protein>
<reference evidence="7 8" key="1">
    <citation type="submission" date="2023-08" db="EMBL/GenBank/DDBJ databases">
        <title>Genome sequence of Thermaerobacter compostii strain Ins1, a spore-forming filamentous bacterium isolated from a deep geothermal reservoir.</title>
        <authorList>
            <person name="Bregnard D."/>
            <person name="Gonzalez D."/>
            <person name="Junier P."/>
        </authorList>
    </citation>
    <scope>NUCLEOTIDE SEQUENCE [LARGE SCALE GENOMIC DNA]</scope>
    <source>
        <strain evidence="7 8">Ins1</strain>
    </source>
</reference>
<dbReference type="PROSITE" id="PS01162">
    <property type="entry name" value="QOR_ZETA_CRYSTAL"/>
    <property type="match status" value="1"/>
</dbReference>
<sequence length="321" mass="34553">MAATMKAMFIRSFGGPEVFEEREVPIPEPGPGEVLVEVHASSVNPVDYKIRRNGTWAGVQPPAIIGYDVSGVVAAVGPGVTDFKEGDEVYYTPEIFGGRPGSYAQYHVARQEIVARKPENLSHTEAAAVPLAGGTAWDALITRGGLRVGETVLIHGAAGGVGHFAVQIAKAAGAFVYATARAENMEFVRSLGADRVIDYRNQDFVEVVQRETNGRGVDLVLDTVGGDVLGRSFEVTRPHGRVVSILGGQVNLGPAYFRNLTIHGLFLERARYKLDALRTLIEGGQLRPALDGVLPLEEVAEAHRRLEEGGVRGKIVLRVRP</sequence>
<evidence type="ECO:0000256" key="1">
    <source>
        <dbReference type="ARBA" id="ARBA00004496"/>
    </source>
</evidence>
<evidence type="ECO:0000313" key="7">
    <source>
        <dbReference type="EMBL" id="WPD20065.1"/>
    </source>
</evidence>
<accession>A0ABZ0QRE2</accession>
<dbReference type="InterPro" id="IPR036291">
    <property type="entry name" value="NAD(P)-bd_dom_sf"/>
</dbReference>